<evidence type="ECO:0000313" key="1">
    <source>
        <dbReference type="EMBL" id="KAJ8683185.1"/>
    </source>
</evidence>
<evidence type="ECO:0000313" key="2">
    <source>
        <dbReference type="Proteomes" id="UP001239111"/>
    </source>
</evidence>
<comment type="caution">
    <text evidence="1">The sequence shown here is derived from an EMBL/GenBank/DDBJ whole genome shotgun (WGS) entry which is preliminary data.</text>
</comment>
<proteinExistence type="predicted"/>
<dbReference type="Proteomes" id="UP001239111">
    <property type="component" value="Chromosome 1"/>
</dbReference>
<organism evidence="1 2">
    <name type="scientific">Eretmocerus hayati</name>
    <dbReference type="NCBI Taxonomy" id="131215"/>
    <lineage>
        <taxon>Eukaryota</taxon>
        <taxon>Metazoa</taxon>
        <taxon>Ecdysozoa</taxon>
        <taxon>Arthropoda</taxon>
        <taxon>Hexapoda</taxon>
        <taxon>Insecta</taxon>
        <taxon>Pterygota</taxon>
        <taxon>Neoptera</taxon>
        <taxon>Endopterygota</taxon>
        <taxon>Hymenoptera</taxon>
        <taxon>Apocrita</taxon>
        <taxon>Proctotrupomorpha</taxon>
        <taxon>Chalcidoidea</taxon>
        <taxon>Aphelinidae</taxon>
        <taxon>Aphelininae</taxon>
        <taxon>Eretmocerus</taxon>
    </lineage>
</organism>
<gene>
    <name evidence="1" type="ORF">QAD02_018977</name>
</gene>
<protein>
    <submittedName>
        <fullName evidence="1">Uncharacterized protein</fullName>
    </submittedName>
</protein>
<accession>A0ACC2PHV3</accession>
<keyword evidence="2" id="KW-1185">Reference proteome</keyword>
<sequence length="333" mass="38468">MIGLSVFYIEYVSYEIYASDWPNQRCFECVTFLLVADPQIIGEQNEKYPGSSLAIWDSDRYLKKTFSRAVEDSQPDVILFLGDIMDEGHIASQSEFQKYEQRIENIFNTKDDIMKVYVPGDNDIGGEEDLVSHRKHERFIFTFGRQDSLIYKNILITKVNRLTETIPDINNLLNSKSNVTTIILSHLPLLTKPGLFVDKVIEKLSPKIIFTAHDHKGSYSHMHSANHVVSPSESIVDEKFLMQLKLDPEIVHELQIPTCSYRMGTLKMGYGLAHIDTAGGTFDFTILWLPNRFFQLLFYLIEFSLVSFFLAWTVYSSRNHRTYRGILSENHIE</sequence>
<dbReference type="EMBL" id="CM056741">
    <property type="protein sequence ID" value="KAJ8683185.1"/>
    <property type="molecule type" value="Genomic_DNA"/>
</dbReference>
<name>A0ACC2PHV3_9HYME</name>
<reference evidence="1" key="1">
    <citation type="submission" date="2023-04" db="EMBL/GenBank/DDBJ databases">
        <title>A chromosome-level genome assembly of the parasitoid wasp Eretmocerus hayati.</title>
        <authorList>
            <person name="Zhong Y."/>
            <person name="Liu S."/>
            <person name="Liu Y."/>
        </authorList>
    </citation>
    <scope>NUCLEOTIDE SEQUENCE</scope>
    <source>
        <strain evidence="1">ZJU_SS_LIU_2023</strain>
    </source>
</reference>